<reference evidence="1 2" key="1">
    <citation type="journal article" date="2016" name="Front. Microbiol.">
        <title>Genomic Resource of Rice Seed Associated Bacteria.</title>
        <authorList>
            <person name="Midha S."/>
            <person name="Bansal K."/>
            <person name="Sharma S."/>
            <person name="Kumar N."/>
            <person name="Patil P.P."/>
            <person name="Chaudhry V."/>
            <person name="Patil P.B."/>
        </authorList>
    </citation>
    <scope>NUCLEOTIDE SEQUENCE [LARGE SCALE GENOMIC DNA]</scope>
    <source>
        <strain evidence="1 2">NS184</strain>
    </source>
</reference>
<evidence type="ECO:0000313" key="2">
    <source>
        <dbReference type="Proteomes" id="UP000078252"/>
    </source>
</evidence>
<organism evidence="1 2">
    <name type="scientific">Curtobacterium luteum</name>
    <dbReference type="NCBI Taxonomy" id="33881"/>
    <lineage>
        <taxon>Bacteria</taxon>
        <taxon>Bacillati</taxon>
        <taxon>Actinomycetota</taxon>
        <taxon>Actinomycetes</taxon>
        <taxon>Micrococcales</taxon>
        <taxon>Microbacteriaceae</taxon>
        <taxon>Curtobacterium</taxon>
    </lineage>
</organism>
<dbReference type="AlphaFoldDB" id="A0A175RHZ5"/>
<dbReference type="PATRIC" id="fig|33881.3.peg.3445"/>
<accession>A0A175RHZ5</accession>
<gene>
    <name evidence="1" type="ORF">NS184_14555</name>
</gene>
<comment type="caution">
    <text evidence="1">The sequence shown here is derived from an EMBL/GenBank/DDBJ whole genome shotgun (WGS) entry which is preliminary data.</text>
</comment>
<dbReference type="RefSeq" id="WP_058726813.1">
    <property type="nucleotide sequence ID" value="NZ_LDQC01000092.1"/>
</dbReference>
<evidence type="ECO:0000313" key="1">
    <source>
        <dbReference type="EMBL" id="KTR03011.1"/>
    </source>
</evidence>
<sequence length="162" mass="17722">MKLDDLVGTATIPYPDVFFRESKRFWQWRTMEGELLAFIDIAATSGPYFMSGGPGLQWILLPWAADQQRYDDTKGMNAFDGSVPVLTAWLRDTGALEPVPAVDASALLAESTVFGVIGYDSQPLEEQFFRIIPTKMLAVYPGLAALDGPGGNPWRQYAAGAA</sequence>
<dbReference type="Proteomes" id="UP000078252">
    <property type="component" value="Unassembled WGS sequence"/>
</dbReference>
<dbReference type="EMBL" id="LDQC01000092">
    <property type="protein sequence ID" value="KTR03011.1"/>
    <property type="molecule type" value="Genomic_DNA"/>
</dbReference>
<proteinExistence type="predicted"/>
<name>A0A175RHZ5_9MICO</name>
<protein>
    <submittedName>
        <fullName evidence="1">Uncharacterized protein</fullName>
    </submittedName>
</protein>